<keyword evidence="1" id="KW-0812">Transmembrane</keyword>
<feature type="transmembrane region" description="Helical" evidence="1">
    <location>
        <begin position="102"/>
        <end position="122"/>
    </location>
</feature>
<proteinExistence type="predicted"/>
<reference evidence="3" key="1">
    <citation type="submission" date="2023-07" db="EMBL/GenBank/DDBJ databases">
        <title>Genome content predicts the carbon catabolic preferences of heterotrophic bacteria.</title>
        <authorList>
            <person name="Gralka M."/>
        </authorList>
    </citation>
    <scope>NUCLEOTIDE SEQUENCE</scope>
    <source>
        <strain evidence="3">E2R20</strain>
    </source>
</reference>
<evidence type="ECO:0000313" key="3">
    <source>
        <dbReference type="EMBL" id="MDO6574191.1"/>
    </source>
</evidence>
<dbReference type="AlphaFoldDB" id="A0AAW7YPS1"/>
<dbReference type="InterPro" id="IPR025007">
    <property type="entry name" value="DUF3899"/>
</dbReference>
<keyword evidence="1" id="KW-0472">Membrane</keyword>
<feature type="transmembrane region" description="Helical" evidence="1">
    <location>
        <begin position="36"/>
        <end position="58"/>
    </location>
</feature>
<name>A0AAW7YPS1_9STAP</name>
<dbReference type="Proteomes" id="UP001170310">
    <property type="component" value="Unassembled WGS sequence"/>
</dbReference>
<dbReference type="EMBL" id="JAUOQO010000006">
    <property type="protein sequence ID" value="MDO6574191.1"/>
    <property type="molecule type" value="Genomic_DNA"/>
</dbReference>
<feature type="domain" description="DUF3899" evidence="2">
    <location>
        <begin position="33"/>
        <end position="122"/>
    </location>
</feature>
<dbReference type="RefSeq" id="WP_072291799.1">
    <property type="nucleotide sequence ID" value="NZ_JAUOQO010000006.1"/>
</dbReference>
<accession>A0AAW7YPS1</accession>
<organism evidence="3 4">
    <name type="scientific">Staphylococcus pasteuri_A</name>
    <dbReference type="NCBI Taxonomy" id="3062664"/>
    <lineage>
        <taxon>Bacteria</taxon>
        <taxon>Bacillati</taxon>
        <taxon>Bacillota</taxon>
        <taxon>Bacilli</taxon>
        <taxon>Bacillales</taxon>
        <taxon>Staphylococcaceae</taxon>
        <taxon>Staphylococcus</taxon>
    </lineage>
</organism>
<protein>
    <submittedName>
        <fullName evidence="3">DUF3899 domain-containing protein</fullName>
    </submittedName>
</protein>
<gene>
    <name evidence="3" type="ORF">Q4528_08470</name>
</gene>
<dbReference type="Pfam" id="PF13038">
    <property type="entry name" value="DUF3899"/>
    <property type="match status" value="1"/>
</dbReference>
<keyword evidence="1" id="KW-1133">Transmembrane helix</keyword>
<evidence type="ECO:0000256" key="1">
    <source>
        <dbReference type="SAM" id="Phobius"/>
    </source>
</evidence>
<comment type="caution">
    <text evidence="3">The sequence shown here is derived from an EMBL/GenBank/DDBJ whole genome shotgun (WGS) entry which is preliminary data.</text>
</comment>
<feature type="transmembrane region" description="Helical" evidence="1">
    <location>
        <begin position="7"/>
        <end position="24"/>
    </location>
</feature>
<evidence type="ECO:0000313" key="4">
    <source>
        <dbReference type="Proteomes" id="UP001170310"/>
    </source>
</evidence>
<sequence>MKSIKNYLLPLIITVIISFLFWIWTSHTWTDYINVLFYVSLISFILLFIILLVQEGIFDVTSYGFRRLTYQLSSNSKKKSMKDDAFFNPKNAKKEHYMISSWVLPSLCINILLVIVTIIVSFTI</sequence>
<keyword evidence="4" id="KW-1185">Reference proteome</keyword>
<evidence type="ECO:0000259" key="2">
    <source>
        <dbReference type="Pfam" id="PF13038"/>
    </source>
</evidence>